<dbReference type="Pfam" id="PF13480">
    <property type="entry name" value="Acetyltransf_6"/>
    <property type="match status" value="1"/>
</dbReference>
<dbReference type="InterPro" id="IPR038740">
    <property type="entry name" value="BioF2-like_GNAT_dom"/>
</dbReference>
<sequence>MSDYHNEITPVVWQNVFMSYDTLSRLACVEQGGEAVACSSPASFTTGLTIFQENWWLDAASASTWEEVELKWDGSVGGRLPYYRRRQQGAVFVMMPPYTRLLGPMLTLPAGKPVTRAAQLKRTVGALIRQLPRYDCFVQTLPPHSDADLGFALNGMASVRRFTFQIAADVSKEDAWKGMDPRIRSRVRVAGNRYDVSIHSDADRFISLLRSQYAKRKGPDKNDYEALARILGSALPRQQAAIISATGDGGKDAAAVAAVWDDAVLYLWVTARDPDVSDSSALSSVIWRAVELSRDRRLSMDFDGFHAAENGAFLARFGGMPVVRPTVISRSLLGSALYLCRDLGRAAFFRQGGQIGGREEIG</sequence>
<reference evidence="2 3" key="1">
    <citation type="submission" date="2019-09" db="EMBL/GenBank/DDBJ databases">
        <title>Genome sequence of Rhodovastum atsumiense, a diverse member of the Acetobacteraceae family of non-sulfur purple photosynthetic bacteria.</title>
        <authorList>
            <person name="Meyer T."/>
            <person name="Kyndt J."/>
        </authorList>
    </citation>
    <scope>NUCLEOTIDE SEQUENCE [LARGE SCALE GENOMIC DNA]</scope>
    <source>
        <strain evidence="2 3">DSM 21279</strain>
    </source>
</reference>
<accession>A0A5M6J4M9</accession>
<evidence type="ECO:0000313" key="3">
    <source>
        <dbReference type="Proteomes" id="UP000325255"/>
    </source>
</evidence>
<dbReference type="AlphaFoldDB" id="A0A5M6J4M9"/>
<dbReference type="RefSeq" id="WP_150038285.1">
    <property type="nucleotide sequence ID" value="NZ_OW485601.1"/>
</dbReference>
<name>A0A5M6J4M9_9PROT</name>
<comment type="caution">
    <text evidence="2">The sequence shown here is derived from an EMBL/GenBank/DDBJ whole genome shotgun (WGS) entry which is preliminary data.</text>
</comment>
<protein>
    <submittedName>
        <fullName evidence="2">GNAT family N-acetyltransferase</fullName>
    </submittedName>
</protein>
<gene>
    <name evidence="2" type="ORF">F1189_00215</name>
</gene>
<evidence type="ECO:0000313" key="2">
    <source>
        <dbReference type="EMBL" id="KAA5614595.1"/>
    </source>
</evidence>
<keyword evidence="3" id="KW-1185">Reference proteome</keyword>
<evidence type="ECO:0000259" key="1">
    <source>
        <dbReference type="Pfam" id="PF13480"/>
    </source>
</evidence>
<dbReference type="EMBL" id="VWPK01000001">
    <property type="protein sequence ID" value="KAA5614595.1"/>
    <property type="molecule type" value="Genomic_DNA"/>
</dbReference>
<keyword evidence="2" id="KW-0808">Transferase</keyword>
<proteinExistence type="predicted"/>
<organism evidence="2 3">
    <name type="scientific">Rhodovastum atsumiense</name>
    <dbReference type="NCBI Taxonomy" id="504468"/>
    <lineage>
        <taxon>Bacteria</taxon>
        <taxon>Pseudomonadati</taxon>
        <taxon>Pseudomonadota</taxon>
        <taxon>Alphaproteobacteria</taxon>
        <taxon>Acetobacterales</taxon>
        <taxon>Acetobacteraceae</taxon>
        <taxon>Rhodovastum</taxon>
    </lineage>
</organism>
<dbReference type="SUPFAM" id="SSF55729">
    <property type="entry name" value="Acyl-CoA N-acyltransferases (Nat)"/>
    <property type="match status" value="1"/>
</dbReference>
<feature type="domain" description="BioF2-like acetyltransferase" evidence="1">
    <location>
        <begin position="183"/>
        <end position="298"/>
    </location>
</feature>
<dbReference type="InterPro" id="IPR016181">
    <property type="entry name" value="Acyl_CoA_acyltransferase"/>
</dbReference>
<dbReference type="Gene3D" id="3.40.630.30">
    <property type="match status" value="1"/>
</dbReference>
<dbReference type="Proteomes" id="UP000325255">
    <property type="component" value="Unassembled WGS sequence"/>
</dbReference>
<dbReference type="OrthoDB" id="116151at2"/>
<dbReference type="GO" id="GO:0016740">
    <property type="term" value="F:transferase activity"/>
    <property type="evidence" value="ECO:0007669"/>
    <property type="project" value="UniProtKB-KW"/>
</dbReference>